<organism evidence="1 2">
    <name type="scientific">Rhodocytophaga aerolata</name>
    <dbReference type="NCBI Taxonomy" id="455078"/>
    <lineage>
        <taxon>Bacteria</taxon>
        <taxon>Pseudomonadati</taxon>
        <taxon>Bacteroidota</taxon>
        <taxon>Cytophagia</taxon>
        <taxon>Cytophagales</taxon>
        <taxon>Rhodocytophagaceae</taxon>
        <taxon>Rhodocytophaga</taxon>
    </lineage>
</organism>
<evidence type="ECO:0000313" key="1">
    <source>
        <dbReference type="EMBL" id="MDO1449843.1"/>
    </source>
</evidence>
<gene>
    <name evidence="1" type="ORF">Q0590_26425</name>
</gene>
<proteinExistence type="predicted"/>
<dbReference type="Pfam" id="PF18976">
    <property type="entry name" value="DUF5712"/>
    <property type="match status" value="1"/>
</dbReference>
<sequence>MHSKIIRPAIHGKKAYDNKGSCATLIHYLGHEGREKGEGLTFFNACRNDILPSEARQAIDGNRKGLRERETKFYSLVLSPSPQELTHIGNEADKLKAFTRQAMRNYAASFQEKQGTSVEEKDLVWYATIHQHRTHKGGDVAVKEGIALAGKPKAGLHTHVHVLVSKLDQSGQRRLNPQASKEQFHIKGWQALNEASFGKLFGYQQKEVERGQSPQKAPEQKPGVLQALQARISGKVARINGMLSKGEELSLKAVLALAAKRSYGQTFFYNLHRLEENLREGRPVHQPLHLLEHNKDQKPALDKKASIPHAVSRVCQALGGQGIVQTEELALPELKGRFRRRRQRLPIRQKGGLSR</sequence>
<protein>
    <submittedName>
        <fullName evidence="1">DUF5712 family protein</fullName>
    </submittedName>
</protein>
<dbReference type="Proteomes" id="UP001168528">
    <property type="component" value="Unassembled WGS sequence"/>
</dbReference>
<keyword evidence="2" id="KW-1185">Reference proteome</keyword>
<dbReference type="EMBL" id="JAUKPO010000022">
    <property type="protein sequence ID" value="MDO1449843.1"/>
    <property type="molecule type" value="Genomic_DNA"/>
</dbReference>
<comment type="caution">
    <text evidence="1">The sequence shown here is derived from an EMBL/GenBank/DDBJ whole genome shotgun (WGS) entry which is preliminary data.</text>
</comment>
<accession>A0ABT8RF83</accession>
<reference evidence="1" key="1">
    <citation type="submission" date="2023-07" db="EMBL/GenBank/DDBJ databases">
        <title>The genome sequence of Rhodocytophaga aerolata KACC 12507.</title>
        <authorList>
            <person name="Zhang X."/>
        </authorList>
    </citation>
    <scope>NUCLEOTIDE SEQUENCE</scope>
    <source>
        <strain evidence="1">KACC 12507</strain>
    </source>
</reference>
<name>A0ABT8RF83_9BACT</name>
<dbReference type="RefSeq" id="WP_302040646.1">
    <property type="nucleotide sequence ID" value="NZ_JAUKPO010000022.1"/>
</dbReference>
<evidence type="ECO:0000313" key="2">
    <source>
        <dbReference type="Proteomes" id="UP001168528"/>
    </source>
</evidence>
<dbReference type="InterPro" id="IPR043766">
    <property type="entry name" value="BfmA-like"/>
</dbReference>